<name>W4LKI4_9BACT</name>
<dbReference type="AlphaFoldDB" id="W4LKI4"/>
<comment type="caution">
    <text evidence="2">The sequence shown here is derived from an EMBL/GenBank/DDBJ whole genome shotgun (WGS) entry which is preliminary data.</text>
</comment>
<dbReference type="Gene3D" id="3.50.50.60">
    <property type="entry name" value="FAD/NAD(P)-binding domain"/>
    <property type="match status" value="1"/>
</dbReference>
<evidence type="ECO:0000313" key="3">
    <source>
        <dbReference type="Proteomes" id="UP000019140"/>
    </source>
</evidence>
<keyword evidence="3" id="KW-1185">Reference proteome</keyword>
<reference evidence="2 3" key="1">
    <citation type="journal article" date="2014" name="Nature">
        <title>An environmental bacterial taxon with a large and distinct metabolic repertoire.</title>
        <authorList>
            <person name="Wilson M.C."/>
            <person name="Mori T."/>
            <person name="Ruckert C."/>
            <person name="Uria A.R."/>
            <person name="Helf M.J."/>
            <person name="Takada K."/>
            <person name="Gernert C."/>
            <person name="Steffens U.A."/>
            <person name="Heycke N."/>
            <person name="Schmitt S."/>
            <person name="Rinke C."/>
            <person name="Helfrich E.J."/>
            <person name="Brachmann A.O."/>
            <person name="Gurgui C."/>
            <person name="Wakimoto T."/>
            <person name="Kracht M."/>
            <person name="Crusemann M."/>
            <person name="Hentschel U."/>
            <person name="Abe I."/>
            <person name="Matsunaga S."/>
            <person name="Kalinowski J."/>
            <person name="Takeyama H."/>
            <person name="Piel J."/>
        </authorList>
    </citation>
    <scope>NUCLEOTIDE SEQUENCE [LARGE SCALE GENOMIC DNA]</scope>
    <source>
        <strain evidence="3">TSY2</strain>
    </source>
</reference>
<dbReference type="SUPFAM" id="SSF51905">
    <property type="entry name" value="FAD/NAD(P)-binding domain"/>
    <property type="match status" value="1"/>
</dbReference>
<dbReference type="InterPro" id="IPR002937">
    <property type="entry name" value="Amino_oxidase"/>
</dbReference>
<dbReference type="EMBL" id="AZHX01001930">
    <property type="protein sequence ID" value="ETW98613.1"/>
    <property type="molecule type" value="Genomic_DNA"/>
</dbReference>
<dbReference type="Pfam" id="PF01593">
    <property type="entry name" value="Amino_oxidase"/>
    <property type="match status" value="1"/>
</dbReference>
<dbReference type="Proteomes" id="UP000019140">
    <property type="component" value="Unassembled WGS sequence"/>
</dbReference>
<dbReference type="PANTHER" id="PTHR42923">
    <property type="entry name" value="PROTOPORPHYRINOGEN OXIDASE"/>
    <property type="match status" value="1"/>
</dbReference>
<proteinExistence type="predicted"/>
<dbReference type="SUPFAM" id="SSF54373">
    <property type="entry name" value="FAD-linked reductases, C-terminal domain"/>
    <property type="match status" value="1"/>
</dbReference>
<evidence type="ECO:0000259" key="1">
    <source>
        <dbReference type="Pfam" id="PF01593"/>
    </source>
</evidence>
<dbReference type="HOGENOM" id="CLU_021400_0_0_7"/>
<gene>
    <name evidence="2" type="ORF">ETSY2_42545</name>
</gene>
<evidence type="ECO:0000313" key="2">
    <source>
        <dbReference type="EMBL" id="ETW98613.1"/>
    </source>
</evidence>
<dbReference type="InterPro" id="IPR050464">
    <property type="entry name" value="Zeta_carotene_desat/Oxidored"/>
</dbReference>
<dbReference type="GO" id="GO:0016491">
    <property type="term" value="F:oxidoreductase activity"/>
    <property type="evidence" value="ECO:0007669"/>
    <property type="project" value="InterPro"/>
</dbReference>
<dbReference type="InterPro" id="IPR036188">
    <property type="entry name" value="FAD/NAD-bd_sf"/>
</dbReference>
<dbReference type="Gene3D" id="3.90.660.10">
    <property type="match status" value="1"/>
</dbReference>
<accession>W4LKI4</accession>
<feature type="domain" description="Amine oxidase" evidence="1">
    <location>
        <begin position="38"/>
        <end position="578"/>
    </location>
</feature>
<dbReference type="PANTHER" id="PTHR42923:SF39">
    <property type="entry name" value="AMINO OXIDASE"/>
    <property type="match status" value="1"/>
</dbReference>
<dbReference type="Gene3D" id="1.10.405.40">
    <property type="match status" value="1"/>
</dbReference>
<organism evidence="2 3">
    <name type="scientific">Candidatus Entotheonella gemina</name>
    <dbReference type="NCBI Taxonomy" id="1429439"/>
    <lineage>
        <taxon>Bacteria</taxon>
        <taxon>Pseudomonadati</taxon>
        <taxon>Nitrospinota/Tectimicrobiota group</taxon>
        <taxon>Candidatus Tectimicrobiota</taxon>
        <taxon>Candidatus Entotheonellia</taxon>
        <taxon>Candidatus Entotheonellales</taxon>
        <taxon>Candidatus Entotheonellaceae</taxon>
        <taxon>Candidatus Entotheonella</taxon>
    </lineage>
</organism>
<protein>
    <recommendedName>
        <fullName evidence="1">Amine oxidase domain-containing protein</fullName>
    </recommendedName>
</protein>
<dbReference type="PRINTS" id="PR00419">
    <property type="entry name" value="ADXRDTASE"/>
</dbReference>
<sequence>MVDTYTYAYPQLVRDNPRSFATVTDPNVRVAVIGAGFAGAAAVYELRRAGIQNITVYEAREKLGGRADSRYFHDNQGRRYINEMGPMRVPENSKLFWHYLSQLQDADEPQLIFPNPGVVATQIVYRGLRYTWKDEAPQPTDPENPRHVDWEKLQQDIGRFVDSLTFNGDNVGTIAELLQKETLTLIEQGRIHAYWSHFLKQFDDVSFVGALEQFFGDEWGPTEYNMFSTLGVGTGGFGPLFPVCFLELFRLFLWDYQNEYMPSLPMAEIVERLLTLDPAAGQSDDRLSILTETVDYVGLSRHNDNEVDVYSIQPQGETNGLVHRAYDYVIVATPLRSMQIRMNLDAETPPRSYAENSAPVFGGEVNNMVRESLRIPHIMNSSKLFGFLPNKPWNESSWPHHEGDPVKVVLTDTLARQMYFLDPYPDDPTAGTNVLISYNWGDDSVKIMGIQDYDRSQIIDPRSNPDYALKLAYEFGLETMITPSPVADSLKQITLENQNRDLTSVIWQREPMIFGAFKLDYPKQYFYTSQMVYQYHYANAEHPEQSKRVYIAGNNCSYQGGWIEGALQSAVNASAAVLKHLSDQGLATDFRMQELFEPNPFQNVLEDLKAQYILPTAA</sequence>